<evidence type="ECO:0000256" key="1">
    <source>
        <dbReference type="ARBA" id="ARBA00004141"/>
    </source>
</evidence>
<name>A0A1L9SJW8_9EURO</name>
<feature type="transmembrane region" description="Helical" evidence="5">
    <location>
        <begin position="14"/>
        <end position="35"/>
    </location>
</feature>
<evidence type="ECO:0000256" key="3">
    <source>
        <dbReference type="ARBA" id="ARBA00022989"/>
    </source>
</evidence>
<keyword evidence="2 5" id="KW-0812">Transmembrane</keyword>
<dbReference type="InterPro" id="IPR007568">
    <property type="entry name" value="RTA1"/>
</dbReference>
<dbReference type="RefSeq" id="XP_022581896.1">
    <property type="nucleotide sequence ID" value="XM_022730531.1"/>
</dbReference>
<protein>
    <recommendedName>
        <fullName evidence="8">RTA1 like protein</fullName>
    </recommendedName>
</protein>
<keyword evidence="3 5" id="KW-1133">Transmembrane helix</keyword>
<dbReference type="OrthoDB" id="3358017at2759"/>
<dbReference type="STRING" id="1073090.A0A1L9SJW8"/>
<evidence type="ECO:0000256" key="2">
    <source>
        <dbReference type="ARBA" id="ARBA00022692"/>
    </source>
</evidence>
<dbReference type="EMBL" id="KV878341">
    <property type="protein sequence ID" value="OJJ47386.1"/>
    <property type="molecule type" value="Genomic_DNA"/>
</dbReference>
<evidence type="ECO:0008006" key="8">
    <source>
        <dbReference type="Google" id="ProtNLM"/>
    </source>
</evidence>
<accession>A0A1L9SJW8</accession>
<dbReference type="GeneID" id="34616995"/>
<gene>
    <name evidence="6" type="ORF">ASPZODRAFT_96396</name>
</gene>
<sequence>MTTTYVLYNYKPSLVAAIIAVICFLTVAFGHLFLAIKHRMKFLLAFIIGCLFEAVGYGARAVNAHQAPNYSTMPYAMQSLFILLAPSLFAASIYMILGRIIRLTQGDSRSLIRSTRLTKIFVTGDILAFLMQCGGGGILSGAKTASKLKLGQDVIIVGLVVQILFFGFFVIVSLVFHQRITSNPTPASLATSILWQRYLYILYFASLLIMIRCVYRVIEYIQGTTGFLQSHEYFAYLFDTALMFTVTVIFLIFHPSQVVPREGHKILEGTELMSSEYHA</sequence>
<evidence type="ECO:0000256" key="4">
    <source>
        <dbReference type="ARBA" id="ARBA00023136"/>
    </source>
</evidence>
<evidence type="ECO:0000313" key="7">
    <source>
        <dbReference type="Proteomes" id="UP000184188"/>
    </source>
</evidence>
<reference evidence="7" key="1">
    <citation type="journal article" date="2017" name="Genome Biol.">
        <title>Comparative genomics reveals high biological diversity and specific adaptations in the industrially and medically important fungal genus Aspergillus.</title>
        <authorList>
            <person name="de Vries R.P."/>
            <person name="Riley R."/>
            <person name="Wiebenga A."/>
            <person name="Aguilar-Osorio G."/>
            <person name="Amillis S."/>
            <person name="Uchima C.A."/>
            <person name="Anderluh G."/>
            <person name="Asadollahi M."/>
            <person name="Askin M."/>
            <person name="Barry K."/>
            <person name="Battaglia E."/>
            <person name="Bayram O."/>
            <person name="Benocci T."/>
            <person name="Braus-Stromeyer S.A."/>
            <person name="Caldana C."/>
            <person name="Canovas D."/>
            <person name="Cerqueira G.C."/>
            <person name="Chen F."/>
            <person name="Chen W."/>
            <person name="Choi C."/>
            <person name="Clum A."/>
            <person name="Dos Santos R.A."/>
            <person name="Damasio A.R."/>
            <person name="Diallinas G."/>
            <person name="Emri T."/>
            <person name="Fekete E."/>
            <person name="Flipphi M."/>
            <person name="Freyberg S."/>
            <person name="Gallo A."/>
            <person name="Gournas C."/>
            <person name="Habgood R."/>
            <person name="Hainaut M."/>
            <person name="Harispe M.L."/>
            <person name="Henrissat B."/>
            <person name="Hilden K.S."/>
            <person name="Hope R."/>
            <person name="Hossain A."/>
            <person name="Karabika E."/>
            <person name="Karaffa L."/>
            <person name="Karanyi Z."/>
            <person name="Krasevec N."/>
            <person name="Kuo A."/>
            <person name="Kusch H."/>
            <person name="LaButti K."/>
            <person name="Lagendijk E.L."/>
            <person name="Lapidus A."/>
            <person name="Levasseur A."/>
            <person name="Lindquist E."/>
            <person name="Lipzen A."/>
            <person name="Logrieco A.F."/>
            <person name="MacCabe A."/>
            <person name="Maekelae M.R."/>
            <person name="Malavazi I."/>
            <person name="Melin P."/>
            <person name="Meyer V."/>
            <person name="Mielnichuk N."/>
            <person name="Miskei M."/>
            <person name="Molnar A.P."/>
            <person name="Mule G."/>
            <person name="Ngan C.Y."/>
            <person name="Orejas M."/>
            <person name="Orosz E."/>
            <person name="Ouedraogo J.P."/>
            <person name="Overkamp K.M."/>
            <person name="Park H.-S."/>
            <person name="Perrone G."/>
            <person name="Piumi F."/>
            <person name="Punt P.J."/>
            <person name="Ram A.F."/>
            <person name="Ramon A."/>
            <person name="Rauscher S."/>
            <person name="Record E."/>
            <person name="Riano-Pachon D.M."/>
            <person name="Robert V."/>
            <person name="Roehrig J."/>
            <person name="Ruller R."/>
            <person name="Salamov A."/>
            <person name="Salih N.S."/>
            <person name="Samson R.A."/>
            <person name="Sandor E."/>
            <person name="Sanguinetti M."/>
            <person name="Schuetze T."/>
            <person name="Sepcic K."/>
            <person name="Shelest E."/>
            <person name="Sherlock G."/>
            <person name="Sophianopoulou V."/>
            <person name="Squina F.M."/>
            <person name="Sun H."/>
            <person name="Susca A."/>
            <person name="Todd R.B."/>
            <person name="Tsang A."/>
            <person name="Unkles S.E."/>
            <person name="van de Wiele N."/>
            <person name="van Rossen-Uffink D."/>
            <person name="Oliveira J.V."/>
            <person name="Vesth T.C."/>
            <person name="Visser J."/>
            <person name="Yu J.-H."/>
            <person name="Zhou M."/>
            <person name="Andersen M.R."/>
            <person name="Archer D.B."/>
            <person name="Baker S.E."/>
            <person name="Benoit I."/>
            <person name="Brakhage A.A."/>
            <person name="Braus G.H."/>
            <person name="Fischer R."/>
            <person name="Frisvad J.C."/>
            <person name="Goldman G.H."/>
            <person name="Houbraken J."/>
            <person name="Oakley B."/>
            <person name="Pocsi I."/>
            <person name="Scazzocchio C."/>
            <person name="Seiboth B."/>
            <person name="vanKuyk P.A."/>
            <person name="Wortman J."/>
            <person name="Dyer P.S."/>
            <person name="Grigoriev I.V."/>
        </authorList>
    </citation>
    <scope>NUCLEOTIDE SEQUENCE [LARGE SCALE GENOMIC DNA]</scope>
    <source>
        <strain evidence="7">CBS 506.65</strain>
    </source>
</reference>
<organism evidence="6 7">
    <name type="scientific">Penicilliopsis zonata CBS 506.65</name>
    <dbReference type="NCBI Taxonomy" id="1073090"/>
    <lineage>
        <taxon>Eukaryota</taxon>
        <taxon>Fungi</taxon>
        <taxon>Dikarya</taxon>
        <taxon>Ascomycota</taxon>
        <taxon>Pezizomycotina</taxon>
        <taxon>Eurotiomycetes</taxon>
        <taxon>Eurotiomycetidae</taxon>
        <taxon>Eurotiales</taxon>
        <taxon>Aspergillaceae</taxon>
        <taxon>Penicilliopsis</taxon>
    </lineage>
</organism>
<dbReference type="PANTHER" id="PTHR31465">
    <property type="entry name" value="PROTEIN RTA1-RELATED"/>
    <property type="match status" value="1"/>
</dbReference>
<feature type="transmembrane region" description="Helical" evidence="5">
    <location>
        <begin position="154"/>
        <end position="177"/>
    </location>
</feature>
<dbReference type="PANTHER" id="PTHR31465:SF35">
    <property type="entry name" value="RTA1 DOMAIN PROTEIN-RELATED"/>
    <property type="match status" value="1"/>
</dbReference>
<feature type="transmembrane region" description="Helical" evidence="5">
    <location>
        <begin position="198"/>
        <end position="218"/>
    </location>
</feature>
<evidence type="ECO:0000256" key="5">
    <source>
        <dbReference type="SAM" id="Phobius"/>
    </source>
</evidence>
<dbReference type="Proteomes" id="UP000184188">
    <property type="component" value="Unassembled WGS sequence"/>
</dbReference>
<keyword evidence="7" id="KW-1185">Reference proteome</keyword>
<feature type="transmembrane region" description="Helical" evidence="5">
    <location>
        <begin position="79"/>
        <end position="100"/>
    </location>
</feature>
<dbReference type="GO" id="GO:0016020">
    <property type="term" value="C:membrane"/>
    <property type="evidence" value="ECO:0007669"/>
    <property type="project" value="UniProtKB-SubCell"/>
</dbReference>
<dbReference type="Pfam" id="PF04479">
    <property type="entry name" value="RTA1"/>
    <property type="match status" value="1"/>
</dbReference>
<dbReference type="AlphaFoldDB" id="A0A1L9SJW8"/>
<dbReference type="VEuPathDB" id="FungiDB:ASPZODRAFT_96396"/>
<keyword evidence="4 5" id="KW-0472">Membrane</keyword>
<proteinExistence type="predicted"/>
<comment type="subcellular location">
    <subcellularLocation>
        <location evidence="1">Membrane</location>
        <topology evidence="1">Multi-pass membrane protein</topology>
    </subcellularLocation>
</comment>
<feature type="transmembrane region" description="Helical" evidence="5">
    <location>
        <begin position="120"/>
        <end position="142"/>
    </location>
</feature>
<feature type="transmembrane region" description="Helical" evidence="5">
    <location>
        <begin position="233"/>
        <end position="253"/>
    </location>
</feature>
<feature type="transmembrane region" description="Helical" evidence="5">
    <location>
        <begin position="42"/>
        <end position="59"/>
    </location>
</feature>
<evidence type="ECO:0000313" key="6">
    <source>
        <dbReference type="EMBL" id="OJJ47386.1"/>
    </source>
</evidence>